<keyword evidence="6" id="KW-0865">Zymogen</keyword>
<dbReference type="InterPro" id="IPR025661">
    <property type="entry name" value="Pept_asp_AS"/>
</dbReference>
<dbReference type="AlphaFoldDB" id="A0ABD0YAY4"/>
<feature type="domain" description="Peptidase C1A papain C-terminal" evidence="8">
    <location>
        <begin position="21"/>
        <end position="268"/>
    </location>
</feature>
<dbReference type="SMART" id="SM00645">
    <property type="entry name" value="Pept_C1"/>
    <property type="match status" value="1"/>
</dbReference>
<keyword evidence="5" id="KW-0788">Thiol protease</keyword>
<dbReference type="GO" id="GO:0006508">
    <property type="term" value="P:proteolysis"/>
    <property type="evidence" value="ECO:0007669"/>
    <property type="project" value="UniProtKB-KW"/>
</dbReference>
<dbReference type="InterPro" id="IPR000169">
    <property type="entry name" value="Pept_cys_AS"/>
</dbReference>
<evidence type="ECO:0000256" key="4">
    <source>
        <dbReference type="ARBA" id="ARBA00022801"/>
    </source>
</evidence>
<keyword evidence="2" id="KW-0645">Protease</keyword>
<dbReference type="PRINTS" id="PR00705">
    <property type="entry name" value="PAPAIN"/>
</dbReference>
<dbReference type="CDD" id="cd02620">
    <property type="entry name" value="Peptidase_C1A_CathepsinB"/>
    <property type="match status" value="1"/>
</dbReference>
<proteinExistence type="inferred from homology"/>
<gene>
    <name evidence="9" type="ORF">AAG570_001994</name>
</gene>
<dbReference type="PROSITE" id="PS00640">
    <property type="entry name" value="THIOL_PROTEASE_ASN"/>
    <property type="match status" value="1"/>
</dbReference>
<dbReference type="PROSITE" id="PS00639">
    <property type="entry name" value="THIOL_PROTEASE_HIS"/>
    <property type="match status" value="1"/>
</dbReference>
<dbReference type="Gene3D" id="3.90.70.10">
    <property type="entry name" value="Cysteine proteinases"/>
    <property type="match status" value="1"/>
</dbReference>
<protein>
    <recommendedName>
        <fullName evidence="8">Peptidase C1A papain C-terminal domain-containing protein</fullName>
    </recommendedName>
</protein>
<name>A0ABD0YAY4_9HEMI</name>
<evidence type="ECO:0000259" key="8">
    <source>
        <dbReference type="SMART" id="SM00645"/>
    </source>
</evidence>
<evidence type="ECO:0000256" key="1">
    <source>
        <dbReference type="ARBA" id="ARBA00008455"/>
    </source>
</evidence>
<keyword evidence="7" id="KW-1015">Disulfide bond</keyword>
<dbReference type="InterPro" id="IPR025660">
    <property type="entry name" value="Pept_his_AS"/>
</dbReference>
<evidence type="ECO:0000313" key="10">
    <source>
        <dbReference type="Proteomes" id="UP001558652"/>
    </source>
</evidence>
<organism evidence="9 10">
    <name type="scientific">Ranatra chinensis</name>
    <dbReference type="NCBI Taxonomy" id="642074"/>
    <lineage>
        <taxon>Eukaryota</taxon>
        <taxon>Metazoa</taxon>
        <taxon>Ecdysozoa</taxon>
        <taxon>Arthropoda</taxon>
        <taxon>Hexapoda</taxon>
        <taxon>Insecta</taxon>
        <taxon>Pterygota</taxon>
        <taxon>Neoptera</taxon>
        <taxon>Paraneoptera</taxon>
        <taxon>Hemiptera</taxon>
        <taxon>Heteroptera</taxon>
        <taxon>Panheteroptera</taxon>
        <taxon>Nepomorpha</taxon>
        <taxon>Nepidae</taxon>
        <taxon>Ranatrinae</taxon>
        <taxon>Ranatra</taxon>
    </lineage>
</organism>
<reference evidence="9 10" key="1">
    <citation type="submission" date="2024-07" db="EMBL/GenBank/DDBJ databases">
        <title>Chromosome-level genome assembly of the water stick insect Ranatra chinensis (Heteroptera: Nepidae).</title>
        <authorList>
            <person name="Liu X."/>
        </authorList>
    </citation>
    <scope>NUCLEOTIDE SEQUENCE [LARGE SCALE GENOMIC DNA]</scope>
    <source>
        <strain evidence="9">Cailab_2021Rc</strain>
        <tissue evidence="9">Muscle</tissue>
    </source>
</reference>
<sequence>MVDETIDDSKRHRPDVINADIPESFDAREQWPKCKTTASIKDQANCGSCWAVSSAAAMSDRLCIATDGKVSINLSPEYLMTCCSECGEGCNGGYPNKAWDWFQSNGLVTGGGYLSNEGCQPYQIGHSSPDVTPPCSRNACTNKKYPIPFLQDFHKGKIRKKMIQCRQSFVLSTSEKEIQTELMTNGPVVASFVVYADFMSYKSGVYQHVTGGYQGRHAVRVIGWGVENGVKYWLVANSWNTFWGDNGLFKIRRGNNECEFEQQMTAGLPAV</sequence>
<evidence type="ECO:0000256" key="6">
    <source>
        <dbReference type="ARBA" id="ARBA00023145"/>
    </source>
</evidence>
<evidence type="ECO:0000256" key="7">
    <source>
        <dbReference type="ARBA" id="ARBA00023157"/>
    </source>
</evidence>
<comment type="caution">
    <text evidence="9">The sequence shown here is derived from an EMBL/GenBank/DDBJ whole genome shotgun (WGS) entry which is preliminary data.</text>
</comment>
<evidence type="ECO:0000256" key="2">
    <source>
        <dbReference type="ARBA" id="ARBA00022670"/>
    </source>
</evidence>
<dbReference type="GO" id="GO:0008234">
    <property type="term" value="F:cysteine-type peptidase activity"/>
    <property type="evidence" value="ECO:0007669"/>
    <property type="project" value="UniProtKB-KW"/>
</dbReference>
<keyword evidence="10" id="KW-1185">Reference proteome</keyword>
<evidence type="ECO:0000256" key="3">
    <source>
        <dbReference type="ARBA" id="ARBA00022729"/>
    </source>
</evidence>
<keyword evidence="4" id="KW-0378">Hydrolase</keyword>
<dbReference type="InterPro" id="IPR000668">
    <property type="entry name" value="Peptidase_C1A_C"/>
</dbReference>
<comment type="similarity">
    <text evidence="1">Belongs to the peptidase C1 family.</text>
</comment>
<dbReference type="InterPro" id="IPR038765">
    <property type="entry name" value="Papain-like_cys_pep_sf"/>
</dbReference>
<dbReference type="FunFam" id="3.90.70.10:FF:000031">
    <property type="entry name" value="Cathepsin B"/>
    <property type="match status" value="1"/>
</dbReference>
<dbReference type="SUPFAM" id="SSF54001">
    <property type="entry name" value="Cysteine proteinases"/>
    <property type="match status" value="1"/>
</dbReference>
<dbReference type="PROSITE" id="PS00139">
    <property type="entry name" value="THIOL_PROTEASE_CYS"/>
    <property type="match status" value="1"/>
</dbReference>
<evidence type="ECO:0000256" key="5">
    <source>
        <dbReference type="ARBA" id="ARBA00022807"/>
    </source>
</evidence>
<dbReference type="Proteomes" id="UP001558652">
    <property type="component" value="Unassembled WGS sequence"/>
</dbReference>
<keyword evidence="3" id="KW-0732">Signal</keyword>
<accession>A0ABD0YAY4</accession>
<dbReference type="PANTHER" id="PTHR12411">
    <property type="entry name" value="CYSTEINE PROTEASE FAMILY C1-RELATED"/>
    <property type="match status" value="1"/>
</dbReference>
<dbReference type="EMBL" id="JBFDAA010000011">
    <property type="protein sequence ID" value="KAL1124224.1"/>
    <property type="molecule type" value="Genomic_DNA"/>
</dbReference>
<dbReference type="InterPro" id="IPR013128">
    <property type="entry name" value="Peptidase_C1A"/>
</dbReference>
<dbReference type="Pfam" id="PF00112">
    <property type="entry name" value="Peptidase_C1"/>
    <property type="match status" value="1"/>
</dbReference>
<evidence type="ECO:0000313" key="9">
    <source>
        <dbReference type="EMBL" id="KAL1124224.1"/>
    </source>
</evidence>